<organism evidence="1 2">
    <name type="scientific">Pilibacter termitis</name>
    <dbReference type="NCBI Taxonomy" id="263852"/>
    <lineage>
        <taxon>Bacteria</taxon>
        <taxon>Bacillati</taxon>
        <taxon>Bacillota</taxon>
        <taxon>Bacilli</taxon>
        <taxon>Lactobacillales</taxon>
        <taxon>Enterococcaceae</taxon>
        <taxon>Pilibacter</taxon>
    </lineage>
</organism>
<dbReference type="Pfam" id="PF21983">
    <property type="entry name" value="NikA-like"/>
    <property type="match status" value="1"/>
</dbReference>
<evidence type="ECO:0000313" key="2">
    <source>
        <dbReference type="Proteomes" id="UP000190328"/>
    </source>
</evidence>
<dbReference type="STRING" id="263852.SAMN02745116_00380"/>
<keyword evidence="2" id="KW-1185">Reference proteome</keyword>
<dbReference type="Proteomes" id="UP000190328">
    <property type="component" value="Unassembled WGS sequence"/>
</dbReference>
<dbReference type="RefSeq" id="WP_078806343.1">
    <property type="nucleotide sequence ID" value="NZ_FUXI01000003.1"/>
</dbReference>
<dbReference type="EMBL" id="FUXI01000003">
    <property type="protein sequence ID" value="SJZ45709.1"/>
    <property type="molecule type" value="Genomic_DNA"/>
</dbReference>
<evidence type="ECO:0000313" key="1">
    <source>
        <dbReference type="EMBL" id="SJZ45709.1"/>
    </source>
</evidence>
<reference evidence="1 2" key="1">
    <citation type="submission" date="2017-02" db="EMBL/GenBank/DDBJ databases">
        <authorList>
            <person name="Peterson S.W."/>
        </authorList>
    </citation>
    <scope>NUCLEOTIDE SEQUENCE [LARGE SCALE GENOMIC DNA]</scope>
    <source>
        <strain evidence="1 2">ATCC BAA-1030</strain>
    </source>
</reference>
<dbReference type="OrthoDB" id="9804743at2"/>
<proteinExistence type="predicted"/>
<gene>
    <name evidence="1" type="ORF">SAMN02745116_00380</name>
</gene>
<accession>A0A1T4KTF3</accession>
<dbReference type="AlphaFoldDB" id="A0A1T4KTF3"/>
<protein>
    <submittedName>
        <fullName evidence="1">Mobilisation protein (MobC)</fullName>
    </submittedName>
</protein>
<name>A0A1T4KTF3_9ENTE</name>
<dbReference type="InterPro" id="IPR053842">
    <property type="entry name" value="NikA-like"/>
</dbReference>
<sequence length="119" mass="14617">MQNPEKRKRPLQKKIRFSPEEIMYINKKIKESPYKNFQNFARIMLLTGEVKFINYSELETLNYEVNRIGNNINQMAKLAHQFEEIAEEDILKLRLQLEEVEQMIRERFNQEIKTERRRR</sequence>